<organism evidence="1">
    <name type="scientific">Siphoviridae sp. ctwhn18</name>
    <dbReference type="NCBI Taxonomy" id="2825733"/>
    <lineage>
        <taxon>Viruses</taxon>
        <taxon>Duplodnaviria</taxon>
        <taxon>Heunggongvirae</taxon>
        <taxon>Uroviricota</taxon>
        <taxon>Caudoviricetes</taxon>
    </lineage>
</organism>
<name>A0A8S5P0Z8_9CAUD</name>
<sequence>MEGKEKNSILFEEFKTKARAIQNEYDEKMKEIRKQRPIKGRGEYPEEMIFAKECDERIRQLAEEYHNK</sequence>
<reference evidence="1" key="1">
    <citation type="journal article" date="2021" name="Proc. Natl. Acad. Sci. U.S.A.">
        <title>A Catalog of Tens of Thousands of Viruses from Human Metagenomes Reveals Hidden Associations with Chronic Diseases.</title>
        <authorList>
            <person name="Tisza M.J."/>
            <person name="Buck C.B."/>
        </authorList>
    </citation>
    <scope>NUCLEOTIDE SEQUENCE</scope>
    <source>
        <strain evidence="1">Ctwhn18</strain>
    </source>
</reference>
<accession>A0A8S5P0Z8</accession>
<evidence type="ECO:0000313" key="1">
    <source>
        <dbReference type="EMBL" id="DAD99891.1"/>
    </source>
</evidence>
<dbReference type="EMBL" id="BK015295">
    <property type="protein sequence ID" value="DAD99891.1"/>
    <property type="molecule type" value="Genomic_DNA"/>
</dbReference>
<protein>
    <submittedName>
        <fullName evidence="1">Uncharacterized protein</fullName>
    </submittedName>
</protein>
<proteinExistence type="predicted"/>